<organism evidence="3 4">
    <name type="scientific">Phyllobacterium zundukense</name>
    <dbReference type="NCBI Taxonomy" id="1867719"/>
    <lineage>
        <taxon>Bacteria</taxon>
        <taxon>Pseudomonadati</taxon>
        <taxon>Pseudomonadota</taxon>
        <taxon>Alphaproteobacteria</taxon>
        <taxon>Hyphomicrobiales</taxon>
        <taxon>Phyllobacteriaceae</taxon>
        <taxon>Phyllobacterium</taxon>
    </lineage>
</organism>
<accession>A0A2N9VW44</accession>
<evidence type="ECO:0008006" key="5">
    <source>
        <dbReference type="Google" id="ProtNLM"/>
    </source>
</evidence>
<reference evidence="4" key="1">
    <citation type="journal article" date="2017" name="Int J Environ Stud">
        <title>Does the Miocene-Pliocene relict legume Oxytropis triphylla form nitrogen-fixing nodules with a combination of bacterial strains?</title>
        <authorList>
            <person name="Safronova V."/>
            <person name="Belimov A."/>
            <person name="Sazanova A."/>
            <person name="Kuznetsova I."/>
            <person name="Popova J."/>
            <person name="Andronov E."/>
            <person name="Verkhozina A."/>
            <person name="Tikhonovich I."/>
        </authorList>
    </citation>
    <scope>NUCLEOTIDE SEQUENCE [LARGE SCALE GENOMIC DNA]</scope>
    <source>
        <strain evidence="4">Tri-38</strain>
    </source>
</reference>
<protein>
    <recommendedName>
        <fullName evidence="5">PepSY domain-containing protein</fullName>
    </recommendedName>
</protein>
<feature type="region of interest" description="Disordered" evidence="1">
    <location>
        <begin position="22"/>
        <end position="64"/>
    </location>
</feature>
<sequence>MKRFIIALGALSIMSIAYAQDTTKPATEAETPAVATPDTTNPAAPVPGENSFTEAQAKGRMEEKGYSDVTALAKGEDGIWTASAMKSGKAYEVKLDFQGNITEAAK</sequence>
<dbReference type="EMBL" id="MZMT01000037">
    <property type="protein sequence ID" value="PIO43712.1"/>
    <property type="molecule type" value="Genomic_DNA"/>
</dbReference>
<feature type="signal peptide" evidence="2">
    <location>
        <begin position="1"/>
        <end position="19"/>
    </location>
</feature>
<comment type="caution">
    <text evidence="3">The sequence shown here is derived from an EMBL/GenBank/DDBJ whole genome shotgun (WGS) entry which is preliminary data.</text>
</comment>
<keyword evidence="2" id="KW-0732">Signal</keyword>
<name>A0A2N9VW44_9HYPH</name>
<evidence type="ECO:0000256" key="2">
    <source>
        <dbReference type="SAM" id="SignalP"/>
    </source>
</evidence>
<feature type="compositionally biased region" description="Low complexity" evidence="1">
    <location>
        <begin position="22"/>
        <end position="40"/>
    </location>
</feature>
<gene>
    <name evidence="3" type="ORF">B5P45_17600</name>
</gene>
<dbReference type="RefSeq" id="WP_099998772.1">
    <property type="nucleotide sequence ID" value="NZ_CP017940.1"/>
</dbReference>
<feature type="chain" id="PRO_5014977425" description="PepSY domain-containing protein" evidence="2">
    <location>
        <begin position="20"/>
        <end position="106"/>
    </location>
</feature>
<dbReference type="OrthoDB" id="7376531at2"/>
<dbReference type="Proteomes" id="UP000232163">
    <property type="component" value="Unassembled WGS sequence"/>
</dbReference>
<dbReference type="KEGG" id="pht:BLM14_07220"/>
<keyword evidence="4" id="KW-1185">Reference proteome</keyword>
<dbReference type="AlphaFoldDB" id="A0A2N9VW44"/>
<evidence type="ECO:0000256" key="1">
    <source>
        <dbReference type="SAM" id="MobiDB-lite"/>
    </source>
</evidence>
<evidence type="ECO:0000313" key="4">
    <source>
        <dbReference type="Proteomes" id="UP000232163"/>
    </source>
</evidence>
<evidence type="ECO:0000313" key="3">
    <source>
        <dbReference type="EMBL" id="PIO43712.1"/>
    </source>
</evidence>
<proteinExistence type="predicted"/>